<evidence type="ECO:0000256" key="4">
    <source>
        <dbReference type="ARBA" id="ARBA00022448"/>
    </source>
</evidence>
<keyword evidence="13" id="KW-1185">Reference proteome</keyword>
<evidence type="ECO:0000256" key="9">
    <source>
        <dbReference type="ARBA" id="ARBA00022989"/>
    </source>
</evidence>
<comment type="function">
    <text evidence="1">Accessory subunit of the mitochondrial membrane respiratory chain NADH dehydrogenase (Complex I), that is believed not to be involved in catalysis. Complex I functions in the transfer of electrons from NADH to the respiratory chain. The immediate electron acceptor for the enzyme is believed to be ubiquinone.</text>
</comment>
<gene>
    <name evidence="12" type="ORF">DPMN_186540</name>
</gene>
<evidence type="ECO:0000256" key="3">
    <source>
        <dbReference type="ARBA" id="ARBA00005667"/>
    </source>
</evidence>
<comment type="caution">
    <text evidence="12">The sequence shown here is derived from an EMBL/GenBank/DDBJ whole genome shotgun (WGS) entry which is preliminary data.</text>
</comment>
<keyword evidence="7" id="KW-0999">Mitochondrion inner membrane</keyword>
<proteinExistence type="inferred from homology"/>
<sequence length="99" mass="11574">MGGGGHHFKINIPDYKKYKVEDVPELVKLQKDLAKRGLKDPWARNHVWKFQNELLKDYPKWQHLFRMPGPMRGIWVGLGLTFTIIAVDQMTGAHFRGHH</sequence>
<evidence type="ECO:0000256" key="6">
    <source>
        <dbReference type="ARBA" id="ARBA00022692"/>
    </source>
</evidence>
<evidence type="ECO:0000256" key="8">
    <source>
        <dbReference type="ARBA" id="ARBA00022982"/>
    </source>
</evidence>
<dbReference type="GO" id="GO:0022900">
    <property type="term" value="P:electron transport chain"/>
    <property type="evidence" value="ECO:0007669"/>
    <property type="project" value="InterPro"/>
</dbReference>
<evidence type="ECO:0000256" key="11">
    <source>
        <dbReference type="ARBA" id="ARBA00023136"/>
    </source>
</evidence>
<evidence type="ECO:0000256" key="1">
    <source>
        <dbReference type="ARBA" id="ARBA00003195"/>
    </source>
</evidence>
<evidence type="ECO:0000313" key="12">
    <source>
        <dbReference type="EMBL" id="KAH3751933.1"/>
    </source>
</evidence>
<dbReference type="GO" id="GO:0005743">
    <property type="term" value="C:mitochondrial inner membrane"/>
    <property type="evidence" value="ECO:0007669"/>
    <property type="project" value="UniProtKB-SubCell"/>
</dbReference>
<dbReference type="Proteomes" id="UP000828390">
    <property type="component" value="Unassembled WGS sequence"/>
</dbReference>
<evidence type="ECO:0000313" key="13">
    <source>
        <dbReference type="Proteomes" id="UP000828390"/>
    </source>
</evidence>
<reference evidence="12" key="2">
    <citation type="submission" date="2020-11" db="EMBL/GenBank/DDBJ databases">
        <authorList>
            <person name="McCartney M.A."/>
            <person name="Auch B."/>
            <person name="Kono T."/>
            <person name="Mallez S."/>
            <person name="Becker A."/>
            <person name="Gohl D.M."/>
            <person name="Silverstein K.A.T."/>
            <person name="Koren S."/>
            <person name="Bechman K.B."/>
            <person name="Herman A."/>
            <person name="Abrahante J.E."/>
            <person name="Garbe J."/>
        </authorList>
    </citation>
    <scope>NUCLEOTIDE SEQUENCE</scope>
    <source>
        <strain evidence="12">Duluth1</strain>
        <tissue evidence="12">Whole animal</tissue>
    </source>
</reference>
<dbReference type="InterPro" id="IPR012576">
    <property type="entry name" value="NDUFB3"/>
</dbReference>
<organism evidence="12 13">
    <name type="scientific">Dreissena polymorpha</name>
    <name type="common">Zebra mussel</name>
    <name type="synonym">Mytilus polymorpha</name>
    <dbReference type="NCBI Taxonomy" id="45954"/>
    <lineage>
        <taxon>Eukaryota</taxon>
        <taxon>Metazoa</taxon>
        <taxon>Spiralia</taxon>
        <taxon>Lophotrochozoa</taxon>
        <taxon>Mollusca</taxon>
        <taxon>Bivalvia</taxon>
        <taxon>Autobranchia</taxon>
        <taxon>Heteroconchia</taxon>
        <taxon>Euheterodonta</taxon>
        <taxon>Imparidentia</taxon>
        <taxon>Neoheterodontei</taxon>
        <taxon>Myida</taxon>
        <taxon>Dreissenoidea</taxon>
        <taxon>Dreissenidae</taxon>
        <taxon>Dreissena</taxon>
    </lineage>
</organism>
<comment type="similarity">
    <text evidence="3">Belongs to the complex I NDUFB3 subunit family.</text>
</comment>
<dbReference type="Pfam" id="PF08122">
    <property type="entry name" value="NDUF_B12"/>
    <property type="match status" value="1"/>
</dbReference>
<dbReference type="AlphaFoldDB" id="A0A9D4DMR2"/>
<keyword evidence="10" id="KW-0496">Mitochondrion</keyword>
<accession>A0A9D4DMR2</accession>
<evidence type="ECO:0000256" key="2">
    <source>
        <dbReference type="ARBA" id="ARBA00004298"/>
    </source>
</evidence>
<dbReference type="OrthoDB" id="521512at2759"/>
<keyword evidence="11" id="KW-0472">Membrane</keyword>
<protein>
    <recommendedName>
        <fullName evidence="14">Complex I-B12</fullName>
    </recommendedName>
</protein>
<name>A0A9D4DMR2_DREPO</name>
<evidence type="ECO:0000256" key="7">
    <source>
        <dbReference type="ARBA" id="ARBA00022792"/>
    </source>
</evidence>
<comment type="subcellular location">
    <subcellularLocation>
        <location evidence="2">Mitochondrion inner membrane</location>
        <topology evidence="2">Single-pass membrane protein</topology>
        <orientation evidence="2">Matrix side</orientation>
    </subcellularLocation>
</comment>
<keyword evidence="9" id="KW-1133">Transmembrane helix</keyword>
<keyword evidence="8" id="KW-0249">Electron transport</keyword>
<keyword evidence="6" id="KW-0812">Transmembrane</keyword>
<reference evidence="12" key="1">
    <citation type="journal article" date="2019" name="bioRxiv">
        <title>The Genome of the Zebra Mussel, Dreissena polymorpha: A Resource for Invasive Species Research.</title>
        <authorList>
            <person name="McCartney M.A."/>
            <person name="Auch B."/>
            <person name="Kono T."/>
            <person name="Mallez S."/>
            <person name="Zhang Y."/>
            <person name="Obille A."/>
            <person name="Becker A."/>
            <person name="Abrahante J.E."/>
            <person name="Garbe J."/>
            <person name="Badalamenti J.P."/>
            <person name="Herman A."/>
            <person name="Mangelson H."/>
            <person name="Liachko I."/>
            <person name="Sullivan S."/>
            <person name="Sone E.D."/>
            <person name="Koren S."/>
            <person name="Silverstein K.A.T."/>
            <person name="Beckman K.B."/>
            <person name="Gohl D.M."/>
        </authorList>
    </citation>
    <scope>NUCLEOTIDE SEQUENCE</scope>
    <source>
        <strain evidence="12">Duluth1</strain>
        <tissue evidence="12">Whole animal</tissue>
    </source>
</reference>
<evidence type="ECO:0000256" key="5">
    <source>
        <dbReference type="ARBA" id="ARBA00022660"/>
    </source>
</evidence>
<evidence type="ECO:0000256" key="10">
    <source>
        <dbReference type="ARBA" id="ARBA00023128"/>
    </source>
</evidence>
<dbReference type="EMBL" id="JAIWYP010000010">
    <property type="protein sequence ID" value="KAH3751933.1"/>
    <property type="molecule type" value="Genomic_DNA"/>
</dbReference>
<keyword evidence="5" id="KW-0679">Respiratory chain</keyword>
<keyword evidence="4" id="KW-0813">Transport</keyword>
<evidence type="ECO:0008006" key="14">
    <source>
        <dbReference type="Google" id="ProtNLM"/>
    </source>
</evidence>